<organism evidence="2 3">
    <name type="scientific">Finegoldia magna</name>
    <name type="common">Peptostreptococcus magnus</name>
    <dbReference type="NCBI Taxonomy" id="1260"/>
    <lineage>
        <taxon>Bacteria</taxon>
        <taxon>Bacillati</taxon>
        <taxon>Bacillota</taxon>
        <taxon>Tissierellia</taxon>
        <taxon>Tissierellales</taxon>
        <taxon>Peptoniphilaceae</taxon>
        <taxon>Finegoldia</taxon>
    </lineage>
</organism>
<dbReference type="Proteomes" id="UP000215546">
    <property type="component" value="Unassembled WGS sequence"/>
</dbReference>
<name>A0A233VKE7_FINMA</name>
<feature type="transmembrane region" description="Helical" evidence="1">
    <location>
        <begin position="293"/>
        <end position="313"/>
    </location>
</feature>
<feature type="transmembrane region" description="Helical" evidence="1">
    <location>
        <begin position="737"/>
        <end position="766"/>
    </location>
</feature>
<feature type="transmembrane region" description="Helical" evidence="1">
    <location>
        <begin position="655"/>
        <end position="676"/>
    </location>
</feature>
<keyword evidence="1" id="KW-1133">Transmembrane helix</keyword>
<feature type="transmembrane region" description="Helical" evidence="1">
    <location>
        <begin position="186"/>
        <end position="206"/>
    </location>
</feature>
<feature type="transmembrane region" description="Helical" evidence="1">
    <location>
        <begin position="399"/>
        <end position="422"/>
    </location>
</feature>
<keyword evidence="1" id="KW-0812">Transmembrane</keyword>
<feature type="transmembrane region" description="Helical" evidence="1">
    <location>
        <begin position="786"/>
        <end position="805"/>
    </location>
</feature>
<keyword evidence="1" id="KW-0472">Membrane</keyword>
<feature type="transmembrane region" description="Helical" evidence="1">
    <location>
        <begin position="325"/>
        <end position="343"/>
    </location>
</feature>
<protein>
    <submittedName>
        <fullName evidence="2">Uncharacterized protein</fullName>
    </submittedName>
</protein>
<dbReference type="RefSeq" id="WP_094208406.1">
    <property type="nucleotide sequence ID" value="NZ_NDYE01000008.1"/>
</dbReference>
<proteinExistence type="predicted"/>
<evidence type="ECO:0000313" key="3">
    <source>
        <dbReference type="Proteomes" id="UP000215546"/>
    </source>
</evidence>
<feature type="transmembrane region" description="Helical" evidence="1">
    <location>
        <begin position="605"/>
        <end position="627"/>
    </location>
</feature>
<gene>
    <name evidence="2" type="ORF">B9N55_04110</name>
</gene>
<feature type="transmembrane region" description="Helical" evidence="1">
    <location>
        <begin position="227"/>
        <end position="251"/>
    </location>
</feature>
<evidence type="ECO:0000256" key="1">
    <source>
        <dbReference type="SAM" id="Phobius"/>
    </source>
</evidence>
<sequence>MFTYKLKKLYRYKMIPFLILFSITMGIVAFFLHYNTTNHAFDFLTSSDISISNGISWDELIIKKTDWKKITPEEPDKKSYEDHKAYLIEGKNVLQNLMKAHGLDENYKYDKSNYNEKDIIKYTNELDALNNKYHTDDNIDNPKELRRAVLSGEGYINFLKDRNSVEDRLIDENDNHSFSKVIFDEAGVIFGAVPIILLGFVMIFTMREDDITSVTSNSKIKDVANDFGIIMCMIVMYIFISLLTAFVASLITGNGVGDLTYHYDSTFVIRTVQDRGGSIREYSYVMRTPLSTFFKSVFPFALITMAFGFAFSFVDKLIQDTKVKYFTLILIMSLLLVDFNFFNHAYNPLSLFKSFSLKPVLATVVMLLISAIGTVFLNRRKEFTSLDTYKERNVFNLKGSVKNCVVSFNGFLILFVVCAILVGNICLQNNWHNFNSTQIKNYNHLNSTDENWIYRYIDEIKAKYGNSKRAKEMINSHSDALEFCEKENKYFEAYESRYKSPQKFNNLNKERVTKFNEVFHNGAASKTTGMVDVFNDFALEGAFFKQKYMITNNIMPTDRYYIPELGIDYNPFDVDSFKGILPKINYYITHGISERTNAFAMLHDYFYLKFNVVLIVFALLLFTSTIIKSNKQLELKSVLPVSRTKSYKSKIIESVIYAIGINIMAALVLFLAGGMMGGFGDSDFPIINYIVDGGIIYSNVGPFLVYILESFTITVLFTIFISMFVNSMYTATNKLFTILISIIAFIVPFTALKYMGVIGSFVPFNYVDSGFVSTGFLSALIRQNSYTMVMAVVVLVISSILFYVLGRVSFGRRK</sequence>
<feature type="transmembrane region" description="Helical" evidence="1">
    <location>
        <begin position="12"/>
        <end position="34"/>
    </location>
</feature>
<evidence type="ECO:0000313" key="2">
    <source>
        <dbReference type="EMBL" id="OXZ32852.1"/>
    </source>
</evidence>
<feature type="transmembrane region" description="Helical" evidence="1">
    <location>
        <begin position="355"/>
        <end position="378"/>
    </location>
</feature>
<reference evidence="3" key="1">
    <citation type="submission" date="2017-04" db="EMBL/GenBank/DDBJ databases">
        <title>Finegoldia magna isolated from orthopedic joint implant-associated infections.</title>
        <authorList>
            <person name="Bjorklund S."/>
            <person name="Bruggemann H."/>
            <person name="Jensen A."/>
            <person name="Hellmark B."/>
            <person name="Soderquist B."/>
        </authorList>
    </citation>
    <scope>NUCLEOTIDE SEQUENCE [LARGE SCALE GENOMIC DNA]</scope>
    <source>
        <strain evidence="3">12T273</strain>
    </source>
</reference>
<dbReference type="AlphaFoldDB" id="A0A233VKE7"/>
<comment type="caution">
    <text evidence="2">The sequence shown here is derived from an EMBL/GenBank/DDBJ whole genome shotgun (WGS) entry which is preliminary data.</text>
</comment>
<accession>A0A233VKE7</accession>
<feature type="transmembrane region" description="Helical" evidence="1">
    <location>
        <begin position="703"/>
        <end position="725"/>
    </location>
</feature>
<dbReference type="EMBL" id="NDYE01000008">
    <property type="protein sequence ID" value="OXZ32852.1"/>
    <property type="molecule type" value="Genomic_DNA"/>
</dbReference>